<protein>
    <submittedName>
        <fullName evidence="2">Uncharacterized protein</fullName>
    </submittedName>
</protein>
<dbReference type="EMBL" id="RWGY01000004">
    <property type="protein sequence ID" value="TVU46630.1"/>
    <property type="molecule type" value="Genomic_DNA"/>
</dbReference>
<keyword evidence="3" id="KW-1185">Reference proteome</keyword>
<dbReference type="Proteomes" id="UP000324897">
    <property type="component" value="Chromosome 5"/>
</dbReference>
<feature type="region of interest" description="Disordered" evidence="1">
    <location>
        <begin position="1"/>
        <end position="24"/>
    </location>
</feature>
<dbReference type="InterPro" id="IPR027417">
    <property type="entry name" value="P-loop_NTPase"/>
</dbReference>
<evidence type="ECO:0000313" key="2">
    <source>
        <dbReference type="EMBL" id="TVU46630.1"/>
    </source>
</evidence>
<evidence type="ECO:0000313" key="3">
    <source>
        <dbReference type="Proteomes" id="UP000324897"/>
    </source>
</evidence>
<comment type="caution">
    <text evidence="2">The sequence shown here is derived from an EMBL/GenBank/DDBJ whole genome shotgun (WGS) entry which is preliminary data.</text>
</comment>
<reference evidence="2 3" key="1">
    <citation type="journal article" date="2019" name="Sci. Rep.">
        <title>A high-quality genome of Eragrostis curvula grass provides insights into Poaceae evolution and supports new strategies to enhance forage quality.</title>
        <authorList>
            <person name="Carballo J."/>
            <person name="Santos B.A.C.M."/>
            <person name="Zappacosta D."/>
            <person name="Garbus I."/>
            <person name="Selva J.P."/>
            <person name="Gallo C.A."/>
            <person name="Diaz A."/>
            <person name="Albertini E."/>
            <person name="Caccamo M."/>
            <person name="Echenique V."/>
        </authorList>
    </citation>
    <scope>NUCLEOTIDE SEQUENCE [LARGE SCALE GENOMIC DNA]</scope>
    <source>
        <strain evidence="3">cv. Victoria</strain>
        <tissue evidence="2">Leaf</tissue>
    </source>
</reference>
<gene>
    <name evidence="2" type="ORF">EJB05_06177</name>
</gene>
<evidence type="ECO:0000256" key="1">
    <source>
        <dbReference type="SAM" id="MobiDB-lite"/>
    </source>
</evidence>
<sequence>MPLPLAAQGDHVVNAGKVRPRPDGGDKEINRVLCILSRKSKNSAVLVGAACVGKTAIADRPRRVARAIRRRAHDQGGGGVLFVVGVKIGDP</sequence>
<feature type="non-terminal residue" evidence="2">
    <location>
        <position position="1"/>
    </location>
</feature>
<dbReference type="Gramene" id="TVU46630">
    <property type="protein sequence ID" value="TVU46630"/>
    <property type="gene ID" value="EJB05_06177"/>
</dbReference>
<proteinExistence type="predicted"/>
<accession>A0A5J9WGV4</accession>
<dbReference type="Gene3D" id="3.40.50.300">
    <property type="entry name" value="P-loop containing nucleotide triphosphate hydrolases"/>
    <property type="match status" value="1"/>
</dbReference>
<dbReference type="AlphaFoldDB" id="A0A5J9WGV4"/>
<organism evidence="2 3">
    <name type="scientific">Eragrostis curvula</name>
    <name type="common">weeping love grass</name>
    <dbReference type="NCBI Taxonomy" id="38414"/>
    <lineage>
        <taxon>Eukaryota</taxon>
        <taxon>Viridiplantae</taxon>
        <taxon>Streptophyta</taxon>
        <taxon>Embryophyta</taxon>
        <taxon>Tracheophyta</taxon>
        <taxon>Spermatophyta</taxon>
        <taxon>Magnoliopsida</taxon>
        <taxon>Liliopsida</taxon>
        <taxon>Poales</taxon>
        <taxon>Poaceae</taxon>
        <taxon>PACMAD clade</taxon>
        <taxon>Chloridoideae</taxon>
        <taxon>Eragrostideae</taxon>
        <taxon>Eragrostidinae</taxon>
        <taxon>Eragrostis</taxon>
    </lineage>
</organism>
<name>A0A5J9WGV4_9POAL</name>
<dbReference type="OrthoDB" id="908794at2759"/>